<accession>A0ABX6ETW2</accession>
<dbReference type="EMBL" id="CP015056">
    <property type="protein sequence ID" value="QGN15204.1"/>
    <property type="molecule type" value="Genomic_DNA"/>
</dbReference>
<reference evidence="1 2" key="2">
    <citation type="submission" date="2019-11" db="EMBL/GenBank/DDBJ databases">
        <authorList>
            <person name="Lu H."/>
        </authorList>
    </citation>
    <scope>NUCLEOTIDE SEQUENCE [LARGE SCALE GENOMIC DNA]</scope>
    <source>
        <strain evidence="1 2">FIM1</strain>
    </source>
</reference>
<dbReference type="Proteomes" id="UP000422736">
    <property type="component" value="Chromosome 3"/>
</dbReference>
<organism evidence="1 2">
    <name type="scientific">Kluyveromyces marxianus</name>
    <name type="common">Yeast</name>
    <name type="synonym">Candida kefyr</name>
    <dbReference type="NCBI Taxonomy" id="4911"/>
    <lineage>
        <taxon>Eukaryota</taxon>
        <taxon>Fungi</taxon>
        <taxon>Dikarya</taxon>
        <taxon>Ascomycota</taxon>
        <taxon>Saccharomycotina</taxon>
        <taxon>Saccharomycetes</taxon>
        <taxon>Saccharomycetales</taxon>
        <taxon>Saccharomycetaceae</taxon>
        <taxon>Kluyveromyces</taxon>
    </lineage>
</organism>
<name>A0ABX6ETW2_KLUMA</name>
<keyword evidence="2" id="KW-1185">Reference proteome</keyword>
<evidence type="ECO:0000313" key="1">
    <source>
        <dbReference type="EMBL" id="QGN15204.1"/>
    </source>
</evidence>
<evidence type="ECO:0000313" key="2">
    <source>
        <dbReference type="Proteomes" id="UP000422736"/>
    </source>
</evidence>
<reference evidence="1 2" key="1">
    <citation type="submission" date="2016-03" db="EMBL/GenBank/DDBJ databases">
        <title>How can Kluyveromyces marxianus grow so fast - potential evolutionary course in Saccharomyces Complex revealed by comparative genomics.</title>
        <authorList>
            <person name="Mo W."/>
            <person name="Lu W."/>
            <person name="Yang X."/>
            <person name="Qi J."/>
            <person name="Lv H."/>
        </authorList>
    </citation>
    <scope>NUCLEOTIDE SEQUENCE [LARGE SCALE GENOMIC DNA]</scope>
    <source>
        <strain evidence="1 2">FIM1</strain>
    </source>
</reference>
<sequence>MSKLIAVPTFGKTFIKVVEESKKPVKVNHAKLMSELAYGEYGTTMIKPNPFKVNKARADYDLKGVIGGVRNYQLMNRLDNLNSVVYRCPYFSLAFYPPEHFMGLAKKSTPAIHIHYKKPSFFLNANLRNGKSLEENIKFLQSNAFQDQRAKLDKKLGTSFLSLFPKDWAYIRVRVRKLLRPCFHDAWTEFRAPDGLYIYNINIFSDKNNEKEYQKHIRQSVEAVAKMDMKAFVRNKKGQNWVHFDNSRVNVSVLNRVLSLELAPFRYKRVP</sequence>
<protein>
    <submittedName>
        <fullName evidence="1">Protein PET130</fullName>
    </submittedName>
</protein>
<proteinExistence type="predicted"/>
<gene>
    <name evidence="1" type="primary">PET130</name>
    <name evidence="1" type="ORF">FIM1_1892</name>
</gene>